<reference evidence="2 3" key="1">
    <citation type="journal article" date="2019" name="Int. J. Syst. Evol. Microbiol.">
        <title>The Global Catalogue of Microorganisms (GCM) 10K type strain sequencing project: providing services to taxonomists for standard genome sequencing and annotation.</title>
        <authorList>
            <consortium name="The Broad Institute Genomics Platform"/>
            <consortium name="The Broad Institute Genome Sequencing Center for Infectious Disease"/>
            <person name="Wu L."/>
            <person name="Ma J."/>
        </authorList>
    </citation>
    <scope>NUCLEOTIDE SEQUENCE [LARGE SCALE GENOMIC DNA]</scope>
    <source>
        <strain evidence="2 3">JCM 14603</strain>
    </source>
</reference>
<sequence length="193" mass="20727">MEKFVAMALLLSAASGASAQSFLSKANDFLGRVNGTMRGAANGQVAKMSPMSINQQSPEQKAAQAQALALPLQAQIAADRAEAKPLIDKLVMTSACSTDNSAWNSINRQAEKPSTWSADFKGASAVGSMKYHSKNRCVDVLRVSKWEKPAKNALNFTVYLISAQSDEAVHQNFALIKDDGGEWLVRSIGDAFM</sequence>
<dbReference type="RefSeq" id="WP_163958141.1">
    <property type="nucleotide sequence ID" value="NZ_BAAAES010000004.1"/>
</dbReference>
<evidence type="ECO:0000313" key="3">
    <source>
        <dbReference type="Proteomes" id="UP001500238"/>
    </source>
</evidence>
<comment type="caution">
    <text evidence="2">The sequence shown here is derived from an EMBL/GenBank/DDBJ whole genome shotgun (WGS) entry which is preliminary data.</text>
</comment>
<dbReference type="Proteomes" id="UP001500238">
    <property type="component" value="Unassembled WGS sequence"/>
</dbReference>
<evidence type="ECO:0008006" key="4">
    <source>
        <dbReference type="Google" id="ProtNLM"/>
    </source>
</evidence>
<protein>
    <recommendedName>
        <fullName evidence="4">DUF4019 domain-containing protein</fullName>
    </recommendedName>
</protein>
<proteinExistence type="predicted"/>
<feature type="signal peptide" evidence="1">
    <location>
        <begin position="1"/>
        <end position="19"/>
    </location>
</feature>
<keyword evidence="3" id="KW-1185">Reference proteome</keyword>
<accession>A0ABN1HPI0</accession>
<feature type="chain" id="PRO_5047201080" description="DUF4019 domain-containing protein" evidence="1">
    <location>
        <begin position="20"/>
        <end position="193"/>
    </location>
</feature>
<gene>
    <name evidence="2" type="ORF">GCM10009102_07530</name>
</gene>
<evidence type="ECO:0000256" key="1">
    <source>
        <dbReference type="SAM" id="SignalP"/>
    </source>
</evidence>
<name>A0ABN1HPI0_9SPHN</name>
<keyword evidence="1" id="KW-0732">Signal</keyword>
<organism evidence="2 3">
    <name type="scientific">Sphingomonas insulae</name>
    <dbReference type="NCBI Taxonomy" id="424800"/>
    <lineage>
        <taxon>Bacteria</taxon>
        <taxon>Pseudomonadati</taxon>
        <taxon>Pseudomonadota</taxon>
        <taxon>Alphaproteobacteria</taxon>
        <taxon>Sphingomonadales</taxon>
        <taxon>Sphingomonadaceae</taxon>
        <taxon>Sphingomonas</taxon>
    </lineage>
</organism>
<evidence type="ECO:0000313" key="2">
    <source>
        <dbReference type="EMBL" id="GAA0661265.1"/>
    </source>
</evidence>
<dbReference type="EMBL" id="BAAAES010000004">
    <property type="protein sequence ID" value="GAA0661265.1"/>
    <property type="molecule type" value="Genomic_DNA"/>
</dbReference>